<sequence length="337" mass="38609">MAWLERYDSKNTRVNYRKEAERLWLWATRQHGKAVSSLTHADILVYKQFLRNPQPADVWVLEGGSKLPRHHPEWRPFYRSQPKNAFDKSRTTIVGPILTDASVQLAISVLNAMFSWLVEVGYLDTNPVATRRRGTGHAQAYPQRYLPPHLWRAVLEYVEEMPKKTKAEKRRYQRARWIISLFYLSGMRVSEVAAQTMGCLTVRQSVDGSLQWWLTIEGRNQKSRCIPAISELIEELKAYRASIDLPALPSPQDKTPLVVRFCPQNPDAALTPMSRSALYVAVQRILEGAAMRLHDHGESEAASDLRKASASWLRNTAFFTMTDGNIADWVIRQHLGL</sequence>
<dbReference type="InterPro" id="IPR013762">
    <property type="entry name" value="Integrase-like_cat_sf"/>
</dbReference>
<keyword evidence="6 9" id="KW-0238">DNA-binding</keyword>
<evidence type="ECO:0000313" key="13">
    <source>
        <dbReference type="Proteomes" id="UP001386437"/>
    </source>
</evidence>
<evidence type="ECO:0000256" key="4">
    <source>
        <dbReference type="ARBA" id="ARBA00022829"/>
    </source>
</evidence>
<dbReference type="EMBL" id="JACFYJ010000039">
    <property type="protein sequence ID" value="MEI5999822.1"/>
    <property type="molecule type" value="Genomic_DNA"/>
</dbReference>
<keyword evidence="8" id="KW-0131">Cell cycle</keyword>
<organism evidence="12 13">
    <name type="scientific">Paraburkholderia bengalensis</name>
    <dbReference type="NCBI Taxonomy" id="2747562"/>
    <lineage>
        <taxon>Bacteria</taxon>
        <taxon>Pseudomonadati</taxon>
        <taxon>Pseudomonadota</taxon>
        <taxon>Betaproteobacteria</taxon>
        <taxon>Burkholderiales</taxon>
        <taxon>Burkholderiaceae</taxon>
        <taxon>Paraburkholderia</taxon>
    </lineage>
</organism>
<dbReference type="Gene3D" id="1.10.150.130">
    <property type="match status" value="1"/>
</dbReference>
<evidence type="ECO:0000256" key="8">
    <source>
        <dbReference type="ARBA" id="ARBA00023306"/>
    </source>
</evidence>
<name>A0ABU8IW00_9BURK</name>
<dbReference type="PANTHER" id="PTHR30349">
    <property type="entry name" value="PHAGE INTEGRASE-RELATED"/>
    <property type="match status" value="1"/>
</dbReference>
<keyword evidence="3" id="KW-0132">Cell division</keyword>
<evidence type="ECO:0000259" key="11">
    <source>
        <dbReference type="PROSITE" id="PS51900"/>
    </source>
</evidence>
<keyword evidence="5" id="KW-0229">DNA integration</keyword>
<dbReference type="PROSITE" id="PS51898">
    <property type="entry name" value="TYR_RECOMBINASE"/>
    <property type="match status" value="1"/>
</dbReference>
<evidence type="ECO:0000313" key="12">
    <source>
        <dbReference type="EMBL" id="MEI5999822.1"/>
    </source>
</evidence>
<evidence type="ECO:0000256" key="7">
    <source>
        <dbReference type="ARBA" id="ARBA00023172"/>
    </source>
</evidence>
<evidence type="ECO:0000256" key="3">
    <source>
        <dbReference type="ARBA" id="ARBA00022618"/>
    </source>
</evidence>
<feature type="domain" description="Core-binding (CB)" evidence="11">
    <location>
        <begin position="1"/>
        <end position="118"/>
    </location>
</feature>
<feature type="domain" description="Tyr recombinase" evidence="10">
    <location>
        <begin position="141"/>
        <end position="337"/>
    </location>
</feature>
<reference evidence="12 13" key="1">
    <citation type="journal article" date="2022" name="Arch. Microbiol.">
        <title>Paraburkholderia bengalensis sp. nov. isolated from roots of Oryza sativa, IR64.</title>
        <authorList>
            <person name="Nag P."/>
            <person name="Mondal N."/>
            <person name="Sarkar J."/>
            <person name="Das S."/>
        </authorList>
    </citation>
    <scope>NUCLEOTIDE SEQUENCE [LARGE SCALE GENOMIC DNA]</scope>
    <source>
        <strain evidence="12 13">IR64_4_BI</strain>
    </source>
</reference>
<accession>A0ABU8IW00</accession>
<keyword evidence="13" id="KW-1185">Reference proteome</keyword>
<dbReference type="PROSITE" id="PS51900">
    <property type="entry name" value="CB"/>
    <property type="match status" value="1"/>
</dbReference>
<keyword evidence="2" id="KW-0963">Cytoplasm</keyword>
<evidence type="ECO:0000259" key="10">
    <source>
        <dbReference type="PROSITE" id="PS51898"/>
    </source>
</evidence>
<dbReference type="SUPFAM" id="SSF56349">
    <property type="entry name" value="DNA breaking-rejoining enzymes"/>
    <property type="match status" value="1"/>
</dbReference>
<evidence type="ECO:0000256" key="5">
    <source>
        <dbReference type="ARBA" id="ARBA00022908"/>
    </source>
</evidence>
<dbReference type="Gene3D" id="1.10.443.10">
    <property type="entry name" value="Intergrase catalytic core"/>
    <property type="match status" value="1"/>
</dbReference>
<dbReference type="PANTHER" id="PTHR30349:SF77">
    <property type="entry name" value="TYROSINE RECOMBINASE XERC"/>
    <property type="match status" value="1"/>
</dbReference>
<protein>
    <submittedName>
        <fullName evidence="12">Integrase</fullName>
    </submittedName>
</protein>
<keyword evidence="7" id="KW-0233">DNA recombination</keyword>
<comment type="caution">
    <text evidence="12">The sequence shown here is derived from an EMBL/GenBank/DDBJ whole genome shotgun (WGS) entry which is preliminary data.</text>
</comment>
<keyword evidence="4" id="KW-0159">Chromosome partition</keyword>
<dbReference type="Proteomes" id="UP001386437">
    <property type="component" value="Unassembled WGS sequence"/>
</dbReference>
<dbReference type="InterPro" id="IPR002104">
    <property type="entry name" value="Integrase_catalytic"/>
</dbReference>
<proteinExistence type="predicted"/>
<evidence type="ECO:0000256" key="1">
    <source>
        <dbReference type="ARBA" id="ARBA00004496"/>
    </source>
</evidence>
<evidence type="ECO:0000256" key="6">
    <source>
        <dbReference type="ARBA" id="ARBA00023125"/>
    </source>
</evidence>
<evidence type="ECO:0000256" key="2">
    <source>
        <dbReference type="ARBA" id="ARBA00022490"/>
    </source>
</evidence>
<dbReference type="InterPro" id="IPR050090">
    <property type="entry name" value="Tyrosine_recombinase_XerCD"/>
</dbReference>
<dbReference type="InterPro" id="IPR010998">
    <property type="entry name" value="Integrase_recombinase_N"/>
</dbReference>
<gene>
    <name evidence="12" type="ORF">H3V53_22225</name>
</gene>
<dbReference type="InterPro" id="IPR011010">
    <property type="entry name" value="DNA_brk_join_enz"/>
</dbReference>
<evidence type="ECO:0000256" key="9">
    <source>
        <dbReference type="PROSITE-ProRule" id="PRU01248"/>
    </source>
</evidence>
<comment type="subcellular location">
    <subcellularLocation>
        <location evidence="1">Cytoplasm</location>
    </subcellularLocation>
</comment>
<dbReference type="InterPro" id="IPR044068">
    <property type="entry name" value="CB"/>
</dbReference>
<dbReference type="RefSeq" id="WP_336599820.1">
    <property type="nucleotide sequence ID" value="NZ_JACFYJ010000039.1"/>
</dbReference>